<evidence type="ECO:0000313" key="3">
    <source>
        <dbReference type="EMBL" id="KQK19158.1"/>
    </source>
</evidence>
<reference evidence="3 4" key="1">
    <citation type="journal article" date="2010" name="Nature">
        <title>Genome sequencing and analysis of the model grass Brachypodium distachyon.</title>
        <authorList>
            <consortium name="International Brachypodium Initiative"/>
        </authorList>
    </citation>
    <scope>NUCLEOTIDE SEQUENCE [LARGE SCALE GENOMIC DNA]</scope>
    <source>
        <strain evidence="3 4">Bd21</strain>
    </source>
</reference>
<keyword evidence="5" id="KW-1185">Reference proteome</keyword>
<evidence type="ECO:0000256" key="1">
    <source>
        <dbReference type="ARBA" id="ARBA00006974"/>
    </source>
</evidence>
<accession>A0A0Q3NNN8</accession>
<dbReference type="RefSeq" id="XP_010227908.1">
    <property type="nucleotide sequence ID" value="XM_010229606.2"/>
</dbReference>
<evidence type="ECO:0000313" key="5">
    <source>
        <dbReference type="Proteomes" id="UP000008810"/>
    </source>
</evidence>
<proteinExistence type="inferred from homology"/>
<dbReference type="Gramene" id="KQK19158">
    <property type="protein sequence ID" value="KQK19158"/>
    <property type="gene ID" value="BRADI_1g46658v3"/>
</dbReference>
<feature type="region of interest" description="Disordered" evidence="2">
    <location>
        <begin position="192"/>
        <end position="216"/>
    </location>
</feature>
<protein>
    <submittedName>
        <fullName evidence="3 4">Uncharacterized protein</fullName>
    </submittedName>
</protein>
<dbReference type="Pfam" id="PF02519">
    <property type="entry name" value="Auxin_inducible"/>
    <property type="match status" value="1"/>
</dbReference>
<dbReference type="PANTHER" id="PTHR31374">
    <property type="entry name" value="AUXIN-INDUCED PROTEIN-LIKE-RELATED"/>
    <property type="match status" value="1"/>
</dbReference>
<comment type="similarity">
    <text evidence="1">Belongs to the ARG7 family.</text>
</comment>
<dbReference type="EMBL" id="CM000880">
    <property type="protein sequence ID" value="KQK19158.1"/>
    <property type="molecule type" value="Genomic_DNA"/>
</dbReference>
<dbReference type="Proteomes" id="UP000008810">
    <property type="component" value="Chromosome 1"/>
</dbReference>
<dbReference type="STRING" id="15368.A0A0Q3NNN8"/>
<dbReference type="OrthoDB" id="1897212at2759"/>
<evidence type="ECO:0000256" key="2">
    <source>
        <dbReference type="SAM" id="MobiDB-lite"/>
    </source>
</evidence>
<reference evidence="4" key="3">
    <citation type="submission" date="2018-08" db="UniProtKB">
        <authorList>
            <consortium name="EnsemblPlants"/>
        </authorList>
    </citation>
    <scope>IDENTIFICATION</scope>
    <source>
        <strain evidence="4">cv. Bd21</strain>
    </source>
</reference>
<evidence type="ECO:0000313" key="4">
    <source>
        <dbReference type="EnsemblPlants" id="KQK19158"/>
    </source>
</evidence>
<feature type="region of interest" description="Disordered" evidence="2">
    <location>
        <begin position="47"/>
        <end position="88"/>
    </location>
</feature>
<dbReference type="InterPro" id="IPR003676">
    <property type="entry name" value="SAUR_fam"/>
</dbReference>
<dbReference type="AlphaFoldDB" id="A0A0Q3NNN8"/>
<reference evidence="3" key="2">
    <citation type="submission" date="2017-06" db="EMBL/GenBank/DDBJ databases">
        <title>WGS assembly of Brachypodium distachyon.</title>
        <authorList>
            <consortium name="The International Brachypodium Initiative"/>
            <person name="Lucas S."/>
            <person name="Harmon-Smith M."/>
            <person name="Lail K."/>
            <person name="Tice H."/>
            <person name="Grimwood J."/>
            <person name="Bruce D."/>
            <person name="Barry K."/>
            <person name="Shu S."/>
            <person name="Lindquist E."/>
            <person name="Wang M."/>
            <person name="Pitluck S."/>
            <person name="Vogel J.P."/>
            <person name="Garvin D.F."/>
            <person name="Mockler T.C."/>
            <person name="Schmutz J."/>
            <person name="Rokhsar D."/>
            <person name="Bevan M.W."/>
        </authorList>
    </citation>
    <scope>NUCLEOTIDE SEQUENCE</scope>
    <source>
        <strain evidence="3">Bd21</strain>
    </source>
</reference>
<dbReference type="PANTHER" id="PTHR31374:SF329">
    <property type="entry name" value="SAUR-LIKE AUXIN-RESPONSIVE PROTEIN FAMILY"/>
    <property type="match status" value="1"/>
</dbReference>
<feature type="compositionally biased region" description="Low complexity" evidence="2">
    <location>
        <begin position="17"/>
        <end position="29"/>
    </location>
</feature>
<dbReference type="GeneID" id="104581620"/>
<organism evidence="3">
    <name type="scientific">Brachypodium distachyon</name>
    <name type="common">Purple false brome</name>
    <name type="synonym">Trachynia distachya</name>
    <dbReference type="NCBI Taxonomy" id="15368"/>
    <lineage>
        <taxon>Eukaryota</taxon>
        <taxon>Viridiplantae</taxon>
        <taxon>Streptophyta</taxon>
        <taxon>Embryophyta</taxon>
        <taxon>Tracheophyta</taxon>
        <taxon>Spermatophyta</taxon>
        <taxon>Magnoliopsida</taxon>
        <taxon>Liliopsida</taxon>
        <taxon>Poales</taxon>
        <taxon>Poaceae</taxon>
        <taxon>BOP clade</taxon>
        <taxon>Pooideae</taxon>
        <taxon>Stipodae</taxon>
        <taxon>Brachypodieae</taxon>
        <taxon>Brachypodium</taxon>
    </lineage>
</organism>
<name>A0A0Q3NNN8_BRADI</name>
<sequence>MVGRASSRRLTEGEQSTAAPRETATEPATGLRKIVAIRQMLRRWQSAGTTAARASSNNASRTSGAPACASDHQHQISRGKKKPAPEGNRAYRRLLESAAAGEEEPVTPGAPAGVPRGCLAVYVVGGADSAEPERRRFVVPTACLDTPAFRQLLEKAEEEFGFCYAGGALTIPCGCDAEAFEHVLVVMDRRRKGLVDDDGNPTEAAGENGESSGKRE</sequence>
<feature type="compositionally biased region" description="Low complexity" evidence="2">
    <location>
        <begin position="47"/>
        <end position="65"/>
    </location>
</feature>
<feature type="region of interest" description="Disordered" evidence="2">
    <location>
        <begin position="1"/>
        <end position="31"/>
    </location>
</feature>
<dbReference type="GO" id="GO:0009733">
    <property type="term" value="P:response to auxin"/>
    <property type="evidence" value="ECO:0007669"/>
    <property type="project" value="InterPro"/>
</dbReference>
<dbReference type="EnsemblPlants" id="KQK19158">
    <property type="protein sequence ID" value="KQK19158"/>
    <property type="gene ID" value="BRADI_1g46658v3"/>
</dbReference>
<dbReference type="KEGG" id="bdi:104581620"/>
<gene>
    <name evidence="4" type="primary">LOC104581620</name>
    <name evidence="3" type="ORF">BRADI_1g46658v3</name>
</gene>